<evidence type="ECO:0000313" key="3">
    <source>
        <dbReference type="EMBL" id="MBW0128958.1"/>
    </source>
</evidence>
<dbReference type="InterPro" id="IPR002828">
    <property type="entry name" value="SurE-like_Pase/nucleotidase"/>
</dbReference>
<keyword evidence="4" id="KW-1185">Reference proteome</keyword>
<protein>
    <submittedName>
        <fullName evidence="3">5'/3'-nucleotidase SurE</fullName>
    </submittedName>
</protein>
<feature type="compositionally biased region" description="Basic residues" evidence="1">
    <location>
        <begin position="13"/>
        <end position="35"/>
    </location>
</feature>
<organism evidence="3 4">
    <name type="scientific">Pseudonocardia oceani</name>
    <dbReference type="NCBI Taxonomy" id="2792013"/>
    <lineage>
        <taxon>Bacteria</taxon>
        <taxon>Bacillati</taxon>
        <taxon>Actinomycetota</taxon>
        <taxon>Actinomycetes</taxon>
        <taxon>Pseudonocardiales</taxon>
        <taxon>Pseudonocardiaceae</taxon>
        <taxon>Pseudonocardia</taxon>
    </lineage>
</organism>
<name>A0ABS6U9S9_9PSEU</name>
<accession>A0ABS6U9S9</accession>
<feature type="region of interest" description="Disordered" evidence="1">
    <location>
        <begin position="1"/>
        <end position="37"/>
    </location>
</feature>
<reference evidence="3 4" key="1">
    <citation type="submission" date="2020-11" db="EMBL/GenBank/DDBJ databases">
        <title>Pseudonocardia abyssalis sp. nov. and Pseudonocardia oceani sp. nov., description and phylogenomic analysis of two novel actinomycetes isolated from the deep Southern Ocean.</title>
        <authorList>
            <person name="Parra J."/>
        </authorList>
    </citation>
    <scope>NUCLEOTIDE SEQUENCE [LARGE SCALE GENOMIC DNA]</scope>
    <source>
        <strain evidence="4">KRD185</strain>
    </source>
</reference>
<feature type="domain" description="Survival protein SurE-like phosphatase/nucleotidase" evidence="2">
    <location>
        <begin position="55"/>
        <end position="231"/>
    </location>
</feature>
<gene>
    <name evidence="3" type="ORF">I4I82_14910</name>
</gene>
<dbReference type="Proteomes" id="UP000694300">
    <property type="component" value="Unassembled WGS sequence"/>
</dbReference>
<dbReference type="Pfam" id="PF01975">
    <property type="entry name" value="SurE"/>
    <property type="match status" value="1"/>
</dbReference>
<sequence>MRFAPVSANRRQDHVRHSRARQRRRGRDRRRRSRRRELPLATVERVASSRRLRALITNDDGIDSPGLWALAASARDAGFEVVVAAPHVDASGVGASVLSVREDGRVRLHGRELPGLDGVPAFAVEGHPAFIVTSAGRGWLDPEPDVVLSGINLGANTGHAVLHSGTVGAALAAGLQGRRALAVSLDTGWNPPEQPHWEAAAHVLPEVLDLLLGTDDGTVLNLNVPDVAPAGLGPLREARLAPFGTVQVRIAQRTTESSEGLHMTWDERAEPPEPGTDTALLRAGHPTLTRLVSVGERPGVLGGVPTS</sequence>
<comment type="caution">
    <text evidence="3">The sequence shown here is derived from an EMBL/GenBank/DDBJ whole genome shotgun (WGS) entry which is preliminary data.</text>
</comment>
<proteinExistence type="predicted"/>
<dbReference type="PANTHER" id="PTHR30457">
    <property type="entry name" value="5'-NUCLEOTIDASE SURE"/>
    <property type="match status" value="1"/>
</dbReference>
<evidence type="ECO:0000256" key="1">
    <source>
        <dbReference type="SAM" id="MobiDB-lite"/>
    </source>
</evidence>
<dbReference type="EMBL" id="JADQDF010000001">
    <property type="protein sequence ID" value="MBW0128958.1"/>
    <property type="molecule type" value="Genomic_DNA"/>
</dbReference>
<evidence type="ECO:0000259" key="2">
    <source>
        <dbReference type="Pfam" id="PF01975"/>
    </source>
</evidence>
<dbReference type="InterPro" id="IPR030048">
    <property type="entry name" value="SurE"/>
</dbReference>
<dbReference type="PANTHER" id="PTHR30457:SF0">
    <property type="entry name" value="PHOSPHATASE, PUTATIVE (AFU_ORTHOLOGUE AFUA_4G01070)-RELATED"/>
    <property type="match status" value="1"/>
</dbReference>
<evidence type="ECO:0000313" key="4">
    <source>
        <dbReference type="Proteomes" id="UP000694300"/>
    </source>
</evidence>